<organism evidence="5 6">
    <name type="scientific">Cyclospora cayetanensis</name>
    <dbReference type="NCBI Taxonomy" id="88456"/>
    <lineage>
        <taxon>Eukaryota</taxon>
        <taxon>Sar</taxon>
        <taxon>Alveolata</taxon>
        <taxon>Apicomplexa</taxon>
        <taxon>Conoidasida</taxon>
        <taxon>Coccidia</taxon>
        <taxon>Eucoccidiorida</taxon>
        <taxon>Eimeriorina</taxon>
        <taxon>Eimeriidae</taxon>
        <taxon>Cyclospora</taxon>
    </lineage>
</organism>
<protein>
    <submittedName>
        <fullName evidence="6">Actin-fragmin kinase</fullName>
    </submittedName>
</protein>
<dbReference type="SMART" id="SM00612">
    <property type="entry name" value="Kelch"/>
    <property type="match status" value="3"/>
</dbReference>
<keyword evidence="1" id="KW-0880">Kelch repeat</keyword>
<name>A0A6P5WCG3_9EIME</name>
<dbReference type="SUPFAM" id="SSF57997">
    <property type="entry name" value="Tropomyosin"/>
    <property type="match status" value="1"/>
</dbReference>
<dbReference type="SUPFAM" id="SSF117281">
    <property type="entry name" value="Kelch motif"/>
    <property type="match status" value="1"/>
</dbReference>
<keyword evidence="3" id="KW-0175">Coiled coil</keyword>
<evidence type="ECO:0000256" key="1">
    <source>
        <dbReference type="ARBA" id="ARBA00022441"/>
    </source>
</evidence>
<sequence>MSDLSDFSESDFDKAASSDKKSLSRAKTSKDPPAKAQSKLPDSEEKSKNPPARKESSKGSDSEKKEPPKHKKSTKQPGRRMASGSESLPALDKATGVLSPPDFFISKIVHDSQCFTPKVGHCVVEVKGLIYIFGGEDPDGNPTSVLLKFNPGSNSFEVVDDLDDGPGPLRGATLNVWRAHSRGEPSLLLFGGIDDEKEAKSEAWAFDLNKSSWQELKLKSRPEARYSHAAVFCEKTNGLYLFGGQKADGTVIQDAHVLKGTTWSYIESAEDKCAPAGRCGHSASLCNLEGKSVVAIFGGDLSGSGKGDNDLWLYDIDKDKWKKMEDFAGEPPCPRWKHAAAFFDNRLWVIGGTYGGWFKNYVMSDFFVFDFLAKCWFKCDVDPKELGSHTDIGSLTVLPSSRAIFIFGGADQHGYPSSDVYRLAPVCTTVTLGSLRQDISRTVGEVKQVRSEMDSTLQETRVMRDTVSRLEEASGAMEQTIQGVTSAAQRAEVKLGELTNSTQLLQDTVKKLEEALAQMDATVRSFAVAEKKFGIMEVTIQEALAKLEQKADISSLRAVAAKVDPNSDEDDD</sequence>
<feature type="compositionally biased region" description="Basic residues" evidence="4">
    <location>
        <begin position="67"/>
        <end position="78"/>
    </location>
</feature>
<dbReference type="GO" id="GO:0016301">
    <property type="term" value="F:kinase activity"/>
    <property type="evidence" value="ECO:0007669"/>
    <property type="project" value="UniProtKB-KW"/>
</dbReference>
<dbReference type="AlphaFoldDB" id="A0A6P5WCG3"/>
<dbReference type="PANTHER" id="PTHR46093:SF18">
    <property type="entry name" value="FIBRONECTIN TYPE-III DOMAIN-CONTAINING PROTEIN"/>
    <property type="match status" value="1"/>
</dbReference>
<feature type="compositionally biased region" description="Basic and acidic residues" evidence="4">
    <location>
        <begin position="41"/>
        <end position="66"/>
    </location>
</feature>
<reference evidence="6" key="1">
    <citation type="submission" date="2025-08" db="UniProtKB">
        <authorList>
            <consortium name="RefSeq"/>
        </authorList>
    </citation>
    <scope>IDENTIFICATION</scope>
</reference>
<dbReference type="PANTHER" id="PTHR46093">
    <property type="entry name" value="ACYL-COA-BINDING DOMAIN-CONTAINING PROTEIN 5"/>
    <property type="match status" value="1"/>
</dbReference>
<feature type="coiled-coil region" evidence="3">
    <location>
        <begin position="495"/>
        <end position="522"/>
    </location>
</feature>
<dbReference type="RefSeq" id="XP_022587307.2">
    <property type="nucleotide sequence ID" value="XM_022731123.2"/>
</dbReference>
<feature type="region of interest" description="Disordered" evidence="4">
    <location>
        <begin position="1"/>
        <end position="93"/>
    </location>
</feature>
<proteinExistence type="predicted"/>
<gene>
    <name evidence="6" type="primary">LOC34617766</name>
</gene>
<evidence type="ECO:0000256" key="2">
    <source>
        <dbReference type="ARBA" id="ARBA00022737"/>
    </source>
</evidence>
<evidence type="ECO:0000256" key="4">
    <source>
        <dbReference type="SAM" id="MobiDB-lite"/>
    </source>
</evidence>
<dbReference type="Pfam" id="PF01344">
    <property type="entry name" value="Kelch_1"/>
    <property type="match status" value="1"/>
</dbReference>
<keyword evidence="5" id="KW-1185">Reference proteome</keyword>
<evidence type="ECO:0000313" key="6">
    <source>
        <dbReference type="RefSeq" id="XP_022587307.2"/>
    </source>
</evidence>
<keyword evidence="2" id="KW-0677">Repeat</keyword>
<evidence type="ECO:0000313" key="5">
    <source>
        <dbReference type="Proteomes" id="UP000515125"/>
    </source>
</evidence>
<dbReference type="InterPro" id="IPR006652">
    <property type="entry name" value="Kelch_1"/>
</dbReference>
<feature type="compositionally biased region" description="Basic and acidic residues" evidence="4">
    <location>
        <begin position="11"/>
        <end position="33"/>
    </location>
</feature>
<evidence type="ECO:0000256" key="3">
    <source>
        <dbReference type="SAM" id="Coils"/>
    </source>
</evidence>
<dbReference type="InterPro" id="IPR015915">
    <property type="entry name" value="Kelch-typ_b-propeller"/>
</dbReference>
<dbReference type="Gene3D" id="2.120.10.80">
    <property type="entry name" value="Kelch-type beta propeller"/>
    <property type="match status" value="2"/>
</dbReference>
<dbReference type="OrthoDB" id="432528at2759"/>
<dbReference type="Pfam" id="PF24681">
    <property type="entry name" value="Kelch_KLHDC2_KLHL20_DRC7"/>
    <property type="match status" value="1"/>
</dbReference>
<feature type="compositionally biased region" description="Acidic residues" evidence="4">
    <location>
        <begin position="1"/>
        <end position="10"/>
    </location>
</feature>
<dbReference type="Proteomes" id="UP000515125">
    <property type="component" value="Unplaced"/>
</dbReference>
<keyword evidence="6" id="KW-0418">Kinase</keyword>
<keyword evidence="6" id="KW-0808">Transferase</keyword>
<accession>A0A6P5WCG3</accession>
<dbReference type="GeneID" id="34617766"/>